<keyword evidence="3" id="KW-1185">Reference proteome</keyword>
<sequence length="356" mass="39643">MARQWQRIGSLAATVLLLMLVFTGFRYLREDAATPGLEMTGEGQHERKVPYRPQYEQQSADGAIIEGVASGTPTFSASSLEETQTAPLEAPVTTPPPDSPEDHHDVDEVSKIPKGSGFAKPPDINKLLAELETESAGPTTPSPAKPSLSKAIVMGKLSSEETDWVASELPDWQPFIYVVDLAPNETSPTGFRTPMNKAKEAMPYLTYITDHYPDFPDLMVFIHAHRAGYPQAWHTDARKNDAVNMLRDLRLDAVRERGYVNLRCIETPGCPDEIRPWRYPPDPEKVPEQLFPFVYAEFFNRSLPETRQEVEVVATPCCAQFAVSREQILKRGRGSMSGTGGIWRRRNIVMITSGGV</sequence>
<feature type="region of interest" description="Disordered" evidence="1">
    <location>
        <begin position="73"/>
        <end position="122"/>
    </location>
</feature>
<comment type="caution">
    <text evidence="2">The sequence shown here is derived from an EMBL/GenBank/DDBJ whole genome shotgun (WGS) entry which is preliminary data.</text>
</comment>
<dbReference type="Pfam" id="PF11913">
    <property type="entry name" value="DUF3431"/>
    <property type="match status" value="1"/>
</dbReference>
<evidence type="ECO:0000313" key="2">
    <source>
        <dbReference type="EMBL" id="TKA80692.1"/>
    </source>
</evidence>
<dbReference type="OrthoDB" id="426718at2759"/>
<feature type="compositionally biased region" description="Basic and acidic residues" evidence="1">
    <location>
        <begin position="100"/>
        <end position="111"/>
    </location>
</feature>
<protein>
    <submittedName>
        <fullName evidence="2">Uncharacterized protein</fullName>
    </submittedName>
</protein>
<gene>
    <name evidence="2" type="ORF">B0A55_03688</name>
</gene>
<dbReference type="InterPro" id="IPR021838">
    <property type="entry name" value="DUF3431"/>
</dbReference>
<evidence type="ECO:0000313" key="3">
    <source>
        <dbReference type="Proteomes" id="UP000309340"/>
    </source>
</evidence>
<reference evidence="2 3" key="1">
    <citation type="submission" date="2017-03" db="EMBL/GenBank/DDBJ databases">
        <title>Genomes of endolithic fungi from Antarctica.</title>
        <authorList>
            <person name="Coleine C."/>
            <person name="Masonjones S."/>
            <person name="Stajich J.E."/>
        </authorList>
    </citation>
    <scope>NUCLEOTIDE SEQUENCE [LARGE SCALE GENOMIC DNA]</scope>
    <source>
        <strain evidence="2 3">CCFEE 5184</strain>
    </source>
</reference>
<proteinExistence type="predicted"/>
<dbReference type="PANTHER" id="PTHR37490">
    <property type="entry name" value="EXPRESSED PROTEIN"/>
    <property type="match status" value="1"/>
</dbReference>
<dbReference type="Proteomes" id="UP000309340">
    <property type="component" value="Unassembled WGS sequence"/>
</dbReference>
<name>A0A4U0XSI9_9PEZI</name>
<dbReference type="EMBL" id="NAJQ01000065">
    <property type="protein sequence ID" value="TKA80692.1"/>
    <property type="molecule type" value="Genomic_DNA"/>
</dbReference>
<dbReference type="AlphaFoldDB" id="A0A4U0XSI9"/>
<accession>A0A4U0XSI9</accession>
<dbReference type="PANTHER" id="PTHR37490:SF2">
    <property type="match status" value="1"/>
</dbReference>
<organism evidence="2 3">
    <name type="scientific">Friedmanniomyces simplex</name>
    <dbReference type="NCBI Taxonomy" id="329884"/>
    <lineage>
        <taxon>Eukaryota</taxon>
        <taxon>Fungi</taxon>
        <taxon>Dikarya</taxon>
        <taxon>Ascomycota</taxon>
        <taxon>Pezizomycotina</taxon>
        <taxon>Dothideomycetes</taxon>
        <taxon>Dothideomycetidae</taxon>
        <taxon>Mycosphaerellales</taxon>
        <taxon>Teratosphaeriaceae</taxon>
        <taxon>Friedmanniomyces</taxon>
    </lineage>
</organism>
<dbReference type="STRING" id="329884.A0A4U0XSI9"/>
<feature type="compositionally biased region" description="Polar residues" evidence="1">
    <location>
        <begin position="73"/>
        <end position="86"/>
    </location>
</feature>
<evidence type="ECO:0000256" key="1">
    <source>
        <dbReference type="SAM" id="MobiDB-lite"/>
    </source>
</evidence>